<dbReference type="EMBL" id="JAGFBR010000007">
    <property type="protein sequence ID" value="KAH0463789.1"/>
    <property type="molecule type" value="Genomic_DNA"/>
</dbReference>
<dbReference type="AlphaFoldDB" id="A0AAV7H814"/>
<organism evidence="1 2">
    <name type="scientific">Dendrobium chrysotoxum</name>
    <name type="common">Orchid</name>
    <dbReference type="NCBI Taxonomy" id="161865"/>
    <lineage>
        <taxon>Eukaryota</taxon>
        <taxon>Viridiplantae</taxon>
        <taxon>Streptophyta</taxon>
        <taxon>Embryophyta</taxon>
        <taxon>Tracheophyta</taxon>
        <taxon>Spermatophyta</taxon>
        <taxon>Magnoliopsida</taxon>
        <taxon>Liliopsida</taxon>
        <taxon>Asparagales</taxon>
        <taxon>Orchidaceae</taxon>
        <taxon>Epidendroideae</taxon>
        <taxon>Malaxideae</taxon>
        <taxon>Dendrobiinae</taxon>
        <taxon>Dendrobium</taxon>
    </lineage>
</organism>
<protein>
    <submittedName>
        <fullName evidence="1">Uncharacterized protein</fullName>
    </submittedName>
</protein>
<dbReference type="Proteomes" id="UP000775213">
    <property type="component" value="Unassembled WGS sequence"/>
</dbReference>
<name>A0AAV7H814_DENCH</name>
<comment type="caution">
    <text evidence="1">The sequence shown here is derived from an EMBL/GenBank/DDBJ whole genome shotgun (WGS) entry which is preliminary data.</text>
</comment>
<gene>
    <name evidence="1" type="ORF">IEQ34_006575</name>
</gene>
<sequence>MEGKIVLLRWMAIIPFASIVKVCKKVLLMVDFTKEELYAAVKQMRYVAVDFQSIMQHALDKFKTQPWVLFFYKLARSIESSVILSILLEFKLNVKLEYHC</sequence>
<keyword evidence="2" id="KW-1185">Reference proteome</keyword>
<evidence type="ECO:0000313" key="2">
    <source>
        <dbReference type="Proteomes" id="UP000775213"/>
    </source>
</evidence>
<accession>A0AAV7H814</accession>
<evidence type="ECO:0000313" key="1">
    <source>
        <dbReference type="EMBL" id="KAH0463789.1"/>
    </source>
</evidence>
<proteinExistence type="predicted"/>
<reference evidence="1 2" key="1">
    <citation type="journal article" date="2021" name="Hortic Res">
        <title>Chromosome-scale assembly of the Dendrobium chrysotoxum genome enhances the understanding of orchid evolution.</title>
        <authorList>
            <person name="Zhang Y."/>
            <person name="Zhang G.Q."/>
            <person name="Zhang D."/>
            <person name="Liu X.D."/>
            <person name="Xu X.Y."/>
            <person name="Sun W.H."/>
            <person name="Yu X."/>
            <person name="Zhu X."/>
            <person name="Wang Z.W."/>
            <person name="Zhao X."/>
            <person name="Zhong W.Y."/>
            <person name="Chen H."/>
            <person name="Yin W.L."/>
            <person name="Huang T."/>
            <person name="Niu S.C."/>
            <person name="Liu Z.J."/>
        </authorList>
    </citation>
    <scope>NUCLEOTIDE SEQUENCE [LARGE SCALE GENOMIC DNA]</scope>
    <source>
        <strain evidence="1">Lindl</strain>
    </source>
</reference>